<gene>
    <name evidence="1" type="ORF">SAMEA4412673_01418</name>
</gene>
<dbReference type="KEGG" id="smiz:4412673_01418"/>
<protein>
    <submittedName>
        <fullName evidence="1">Uncharacterized protein</fullName>
    </submittedName>
</protein>
<organism evidence="1 2">
    <name type="scientific">Sphingobacterium mizutaii</name>
    <dbReference type="NCBI Taxonomy" id="1010"/>
    <lineage>
        <taxon>Bacteria</taxon>
        <taxon>Pseudomonadati</taxon>
        <taxon>Bacteroidota</taxon>
        <taxon>Sphingobacteriia</taxon>
        <taxon>Sphingobacteriales</taxon>
        <taxon>Sphingobacteriaceae</taxon>
        <taxon>Sphingobacterium</taxon>
    </lineage>
</organism>
<reference evidence="1 2" key="1">
    <citation type="submission" date="2017-06" db="EMBL/GenBank/DDBJ databases">
        <authorList>
            <consortium name="Pathogen Informatics"/>
        </authorList>
    </citation>
    <scope>NUCLEOTIDE SEQUENCE [LARGE SCALE GENOMIC DNA]</scope>
    <source>
        <strain evidence="1 2">NCTC12149</strain>
    </source>
</reference>
<accession>A0AAJ4XAI6</accession>
<proteinExistence type="predicted"/>
<name>A0AAJ4XAI6_9SPHI</name>
<dbReference type="EMBL" id="LT906468">
    <property type="protein sequence ID" value="SNV47784.1"/>
    <property type="molecule type" value="Genomic_DNA"/>
</dbReference>
<evidence type="ECO:0000313" key="2">
    <source>
        <dbReference type="Proteomes" id="UP000215355"/>
    </source>
</evidence>
<dbReference type="RefSeq" id="WP_093095279.1">
    <property type="nucleotide sequence ID" value="NZ_FNGK01000001.1"/>
</dbReference>
<sequence>MTRELNKKPEENVDTIESTYCDPNLTNYINSIVAYKFLYNDYLEDLSSEHAEIKIRAEKCWQDNVQSLEANIKTTFQKMIASKSKFIGDALHIFEHTIRDNKRIKLYG</sequence>
<evidence type="ECO:0000313" key="1">
    <source>
        <dbReference type="EMBL" id="SNV47784.1"/>
    </source>
</evidence>
<dbReference type="AlphaFoldDB" id="A0AAJ4XAI6"/>
<dbReference type="Proteomes" id="UP000215355">
    <property type="component" value="Chromosome 1"/>
</dbReference>